<dbReference type="Proteomes" id="UP000006562">
    <property type="component" value="Chromosome"/>
</dbReference>
<dbReference type="Pfam" id="PF03374">
    <property type="entry name" value="ANT"/>
    <property type="match status" value="1"/>
</dbReference>
<dbReference type="RefSeq" id="WP_013351191.1">
    <property type="nucleotide sequence ID" value="NC_014551.1"/>
</dbReference>
<dbReference type="InterPro" id="IPR005039">
    <property type="entry name" value="Ant_C"/>
</dbReference>
<accession>A0A9P1JEE4</accession>
<dbReference type="EMBL" id="FN597644">
    <property type="protein sequence ID" value="CBI41671.1"/>
    <property type="molecule type" value="Genomic_DNA"/>
</dbReference>
<keyword evidence="3" id="KW-1185">Reference proteome</keyword>
<reference evidence="3" key="2">
    <citation type="journal article" date="2011" name="J. Biotechnol.">
        <title>Genome sequence of B. amyloliquefaciens type strain DSM7(T) reveals differences to plant-associated B. amyloliquefaciens FZB42.</title>
        <authorList>
            <person name="Ruckert C."/>
            <person name="Blom J."/>
            <person name="Chen X."/>
            <person name="Reva O."/>
            <person name="Borriss R."/>
        </authorList>
    </citation>
    <scope>NUCLEOTIDE SEQUENCE [LARGE SCALE GENOMIC DNA]</scope>
    <source>
        <strain evidence="3">DSM 7</strain>
    </source>
</reference>
<protein>
    <submittedName>
        <fullName evidence="2">Phage antirepressor [Staphylococcus prophage phiPV83]</fullName>
    </submittedName>
</protein>
<gene>
    <name evidence="2" type="ordered locus">BAMF_0545</name>
</gene>
<proteinExistence type="predicted"/>
<dbReference type="KEGG" id="bao:BAMF_0545"/>
<dbReference type="PROSITE" id="PS51750">
    <property type="entry name" value="BRO_N"/>
    <property type="match status" value="1"/>
</dbReference>
<reference evidence="2 3" key="1">
    <citation type="journal article" date="2011" name="Int. J. Syst. Evol. Microbiol.">
        <title>Relationship of Bacillus amyloliquefaciens clades associated with strains DSM 7T and FZB42T: a proposal for Bacillus amyloliquefaciens subsp. amyloliquefaciens subsp. nov. and Bacillus amyloliquefaciens subsp. plantarum subsp. nov. based on complete genome sequence comparisons.</title>
        <authorList>
            <person name="Borriss R."/>
            <person name="Chen X.H."/>
            <person name="Rueckert C."/>
            <person name="Blom J."/>
            <person name="Becker A."/>
            <person name="Baumgarth B."/>
            <person name="Fan B."/>
            <person name="Pukall R."/>
            <person name="Schumann P."/>
            <person name="Sproer C."/>
            <person name="Junge H."/>
            <person name="Vater J."/>
            <person name="Puhler A."/>
            <person name="Klenk H.P."/>
        </authorList>
    </citation>
    <scope>NUCLEOTIDE SEQUENCE [LARGE SCALE GENOMIC DNA]</scope>
    <source>
        <strain evidence="3">DSM 7</strain>
    </source>
</reference>
<organism evidence="2 3">
    <name type="scientific">Bacillus amyloliquefaciens (strain ATCC 23350 / DSM 7 / BCRC 11601 / CCUG 28519 / NBRC 15535 / NRRL B-14393 / F)</name>
    <dbReference type="NCBI Taxonomy" id="692420"/>
    <lineage>
        <taxon>Bacteria</taxon>
        <taxon>Bacillati</taxon>
        <taxon>Bacillota</taxon>
        <taxon>Bacilli</taxon>
        <taxon>Bacillales</taxon>
        <taxon>Bacillaceae</taxon>
        <taxon>Bacillus</taxon>
        <taxon>Bacillus amyloliquefaciens group</taxon>
    </lineage>
</organism>
<evidence type="ECO:0000259" key="1">
    <source>
        <dbReference type="PROSITE" id="PS51750"/>
    </source>
</evidence>
<dbReference type="InterPro" id="IPR003497">
    <property type="entry name" value="BRO_N_domain"/>
</dbReference>
<name>A0A9P1JEE4_BACAS</name>
<dbReference type="GO" id="GO:0003677">
    <property type="term" value="F:DNA binding"/>
    <property type="evidence" value="ECO:0007669"/>
    <property type="project" value="InterPro"/>
</dbReference>
<evidence type="ECO:0000313" key="3">
    <source>
        <dbReference type="Proteomes" id="UP000006562"/>
    </source>
</evidence>
<dbReference type="AlphaFoldDB" id="A0A9P1JEE4"/>
<dbReference type="SMART" id="SM01040">
    <property type="entry name" value="Bro-N"/>
    <property type="match status" value="1"/>
</dbReference>
<dbReference type="Pfam" id="PF02498">
    <property type="entry name" value="Bro-N"/>
    <property type="match status" value="1"/>
</dbReference>
<evidence type="ECO:0000313" key="2">
    <source>
        <dbReference type="EMBL" id="CBI41671.1"/>
    </source>
</evidence>
<feature type="domain" description="Bro-N" evidence="1">
    <location>
        <begin position="1"/>
        <end position="105"/>
    </location>
</feature>
<sequence>MNNLQTFKNEIFEVAAKIENDQILFDAEQVARNLGLTTVAKSGNVTIRWSRVNTYLPDNFPEVEKGDFIPEPLVYKLAFRASNQIAEQFQDWLAFEVIPTIRKTGGYVANDEQFIQTYLSNADENTKLFFKTTLHALKEQNKQIESMKPKALFAESVEASESSVLVGELAKIIQQNGVKIGPNKLFQWLRDNGYLIRKTGESFNLPTQRSMDLGLFEIKKRTMNNPDGSIRTTRTPKVTGKGQIYFVNKFISSETA</sequence>